<dbReference type="Proteomes" id="UP000679220">
    <property type="component" value="Unassembled WGS sequence"/>
</dbReference>
<keyword evidence="1" id="KW-0812">Transmembrane</keyword>
<evidence type="ECO:0000256" key="1">
    <source>
        <dbReference type="SAM" id="Phobius"/>
    </source>
</evidence>
<dbReference type="RefSeq" id="WP_212193129.1">
    <property type="nucleotide sequence ID" value="NZ_JAGTAR010000049.1"/>
</dbReference>
<dbReference type="SUPFAM" id="SSF51261">
    <property type="entry name" value="Duplicated hybrid motif"/>
    <property type="match status" value="1"/>
</dbReference>
<feature type="transmembrane region" description="Helical" evidence="1">
    <location>
        <begin position="6"/>
        <end position="26"/>
    </location>
</feature>
<dbReference type="InterPro" id="IPR050570">
    <property type="entry name" value="Cell_wall_metabolism_enzyme"/>
</dbReference>
<dbReference type="Gene3D" id="2.70.70.10">
    <property type="entry name" value="Glucose Permease (Domain IIA)"/>
    <property type="match status" value="1"/>
</dbReference>
<sequence>MMEAFGLYLLKSTLVSGIFYLFYHAFLRKESFFSLSRFYLLSSVAFAYLYPLVSIKIEHHASQPLALISTIQNTINQFEFTEEPPVAVIESINKATSYINWWLLPIALVSLAFLFRFLKNIIQLRKTIYANETIKEPQFTLVLFNQHYTFSFFRYIFISHAVWHSPNGSKIINHELSHLKHWHSIDRMIMELLLIAFWMNPFLYFYRKALEEVHEFQADADATKHIDQGEYFGLVLQQSSACSYSPLMSPFSYKLIKKRIKMANYKSHPIKRSLLLLPITLGLLIVLASNVEINTSPAIKEQLRTNHLTPITPPHQVEAVLLEDDSKPDKQFIAPIASKDLIKTSSGYGMRVHPISKKKMMHNGVDYVAELNTNVLAIGDGVVRKVNHDFVEGKGYGRFVIVDHENGYSSLYSQLNAYKVKEGQKVKQGDVIGLLGSSGLSTGPHLHMEIKKDGHFIDPESVIKQ</sequence>
<feature type="transmembrane region" description="Helical" evidence="1">
    <location>
        <begin position="99"/>
        <end position="118"/>
    </location>
</feature>
<comment type="caution">
    <text evidence="3">The sequence shown here is derived from an EMBL/GenBank/DDBJ whole genome shotgun (WGS) entry which is preliminary data.</text>
</comment>
<reference evidence="3" key="1">
    <citation type="journal article" date="2018" name="Int. J. Syst. Evol. Microbiol.">
        <title>Carboxylicivirga sediminis sp. nov., isolated from coastal sediment.</title>
        <authorList>
            <person name="Wang F.Q."/>
            <person name="Ren L.H."/>
            <person name="Zou R.J."/>
            <person name="Sun Y.Z."/>
            <person name="Liu X.J."/>
            <person name="Jiang F."/>
            <person name="Liu L.J."/>
        </authorList>
    </citation>
    <scope>NUCLEOTIDE SEQUENCE</scope>
    <source>
        <strain evidence="3">JR1</strain>
    </source>
</reference>
<accession>A0A941F723</accession>
<feature type="transmembrane region" description="Helical" evidence="1">
    <location>
        <begin position="274"/>
        <end position="291"/>
    </location>
</feature>
<evidence type="ECO:0000313" key="4">
    <source>
        <dbReference type="Proteomes" id="UP000679220"/>
    </source>
</evidence>
<evidence type="ECO:0000259" key="2">
    <source>
        <dbReference type="Pfam" id="PF01551"/>
    </source>
</evidence>
<protein>
    <submittedName>
        <fullName evidence="3">Peptidoglycan DD-metalloendopeptidase family protein</fullName>
    </submittedName>
</protein>
<dbReference type="InterPro" id="IPR011055">
    <property type="entry name" value="Dup_hybrid_motif"/>
</dbReference>
<feature type="domain" description="M23ase beta-sheet core" evidence="2">
    <location>
        <begin position="361"/>
        <end position="459"/>
    </location>
</feature>
<keyword evidence="1" id="KW-0472">Membrane</keyword>
<feature type="transmembrane region" description="Helical" evidence="1">
    <location>
        <begin position="38"/>
        <end position="57"/>
    </location>
</feature>
<organism evidence="3 4">
    <name type="scientific">Carboxylicivirga sediminis</name>
    <dbReference type="NCBI Taxonomy" id="2006564"/>
    <lineage>
        <taxon>Bacteria</taxon>
        <taxon>Pseudomonadati</taxon>
        <taxon>Bacteroidota</taxon>
        <taxon>Bacteroidia</taxon>
        <taxon>Marinilabiliales</taxon>
        <taxon>Marinilabiliaceae</taxon>
        <taxon>Carboxylicivirga</taxon>
    </lineage>
</organism>
<keyword evidence="4" id="KW-1185">Reference proteome</keyword>
<gene>
    <name evidence="3" type="ORF">KDU71_21225</name>
</gene>
<feature type="transmembrane region" description="Helical" evidence="1">
    <location>
        <begin position="188"/>
        <end position="206"/>
    </location>
</feature>
<dbReference type="EMBL" id="JAGTAR010000049">
    <property type="protein sequence ID" value="MBR8538106.1"/>
    <property type="molecule type" value="Genomic_DNA"/>
</dbReference>
<dbReference type="Pfam" id="PF01551">
    <property type="entry name" value="Peptidase_M23"/>
    <property type="match status" value="1"/>
</dbReference>
<name>A0A941F723_9BACT</name>
<evidence type="ECO:0000313" key="3">
    <source>
        <dbReference type="EMBL" id="MBR8538106.1"/>
    </source>
</evidence>
<dbReference type="InterPro" id="IPR016047">
    <property type="entry name" value="M23ase_b-sheet_dom"/>
</dbReference>
<dbReference type="GO" id="GO:0004222">
    <property type="term" value="F:metalloendopeptidase activity"/>
    <property type="evidence" value="ECO:0007669"/>
    <property type="project" value="TreeGrafter"/>
</dbReference>
<dbReference type="AlphaFoldDB" id="A0A941F723"/>
<reference evidence="3" key="2">
    <citation type="submission" date="2021-04" db="EMBL/GenBank/DDBJ databases">
        <authorList>
            <person name="Zhang T."/>
            <person name="Zhang Y."/>
            <person name="Lu D."/>
            <person name="Zuo D."/>
            <person name="Du Z."/>
        </authorList>
    </citation>
    <scope>NUCLEOTIDE SEQUENCE</scope>
    <source>
        <strain evidence="3">JR1</strain>
    </source>
</reference>
<proteinExistence type="predicted"/>
<keyword evidence="1" id="KW-1133">Transmembrane helix</keyword>
<dbReference type="CDD" id="cd12797">
    <property type="entry name" value="M23_peptidase"/>
    <property type="match status" value="1"/>
</dbReference>
<dbReference type="PANTHER" id="PTHR21666:SF286">
    <property type="entry name" value="LIPOPROTEIN NLPD"/>
    <property type="match status" value="1"/>
</dbReference>
<dbReference type="PANTHER" id="PTHR21666">
    <property type="entry name" value="PEPTIDASE-RELATED"/>
    <property type="match status" value="1"/>
</dbReference>